<keyword evidence="4 6" id="KW-0009">Actin-binding</keyword>
<sequence length="268" mass="30642">MSSSKFEEVVNKIVSDSPPGELREIYDDLIKITSENSKNTILDAIENYNIQNCIPIDVNGKSIIVSKYNKEGAKFFDPINSVIFSVNHLERKGLDIEPYEFTHPSLEKEQLQDLHDKLQKYLLLNFSGDVSFAVYPILEETNKISIIIVSTKYNPKNFWNGYWRSCYVYDLETKELSGSISTQVHYYEDGNVSFQSGKDISQFDIGDVVSAIKGIETSFEDELDRSFFELNEKQFKALRRRLPVTRSKINWGSAIGSYRLGKNAAEGK</sequence>
<dbReference type="GO" id="GO:0051016">
    <property type="term" value="P:barbed-end actin filament capping"/>
    <property type="evidence" value="ECO:0007669"/>
    <property type="project" value="UniProtKB-UniRule"/>
</dbReference>
<dbReference type="InterPro" id="IPR002189">
    <property type="entry name" value="CapZ_alpha"/>
</dbReference>
<dbReference type="SUPFAM" id="SSF90096">
    <property type="entry name" value="Subunits of heterodimeric actin filament capping protein Capz"/>
    <property type="match status" value="1"/>
</dbReference>
<dbReference type="GO" id="GO:0008290">
    <property type="term" value="C:F-actin capping protein complex"/>
    <property type="evidence" value="ECO:0007669"/>
    <property type="project" value="UniProtKB-UniRule"/>
</dbReference>
<dbReference type="GO" id="GO:0051015">
    <property type="term" value="F:actin filament binding"/>
    <property type="evidence" value="ECO:0007669"/>
    <property type="project" value="TreeGrafter"/>
</dbReference>
<dbReference type="AlphaFoldDB" id="A0AA35IPY3"/>
<dbReference type="EMBL" id="OX365767">
    <property type="protein sequence ID" value="CAI4034752.1"/>
    <property type="molecule type" value="Genomic_DNA"/>
</dbReference>
<dbReference type="GO" id="GO:0030036">
    <property type="term" value="P:actin cytoskeleton organization"/>
    <property type="evidence" value="ECO:0007669"/>
    <property type="project" value="TreeGrafter"/>
</dbReference>
<evidence type="ECO:0000256" key="4">
    <source>
        <dbReference type="ARBA" id="ARBA00023203"/>
    </source>
</evidence>
<accession>A0AA35IPY3</accession>
<organism evidence="7 8">
    <name type="scientific">Saccharomyces mikatae IFO 1815</name>
    <dbReference type="NCBI Taxonomy" id="226126"/>
    <lineage>
        <taxon>Eukaryota</taxon>
        <taxon>Fungi</taxon>
        <taxon>Dikarya</taxon>
        <taxon>Ascomycota</taxon>
        <taxon>Saccharomycotina</taxon>
        <taxon>Saccharomycetes</taxon>
        <taxon>Saccharomycetales</taxon>
        <taxon>Saccharomycetaceae</taxon>
        <taxon>Saccharomyces</taxon>
    </lineage>
</organism>
<dbReference type="Gene3D" id="3.30.1140.60">
    <property type="entry name" value="F-actin capping protein, alpha subunit"/>
    <property type="match status" value="1"/>
</dbReference>
<evidence type="ECO:0000256" key="2">
    <source>
        <dbReference type="ARBA" id="ARBA00014038"/>
    </source>
</evidence>
<dbReference type="PANTHER" id="PTHR10653">
    <property type="entry name" value="F-ACTIN-CAPPING PROTEIN SUBUNIT ALPHA"/>
    <property type="match status" value="1"/>
</dbReference>
<keyword evidence="3 6" id="KW-0117">Actin capping</keyword>
<dbReference type="PROSITE" id="PS00749">
    <property type="entry name" value="F_ACTIN_CAPPING_A_2"/>
    <property type="match status" value="1"/>
</dbReference>
<comment type="function">
    <text evidence="5 6">F-actin-capping proteins bind in a Ca(2+)-independent manner to the fast growing ends of actin filaments (barbed end) thereby blocking the exchange of subunits at these ends. Unlike other capping proteins (such as gelsolin and severin), these proteins do not sever actin filaments.</text>
</comment>
<evidence type="ECO:0000256" key="3">
    <source>
        <dbReference type="ARBA" id="ARBA00022467"/>
    </source>
</evidence>
<name>A0AA35IPY3_SACMI</name>
<keyword evidence="8" id="KW-1185">Reference proteome</keyword>
<evidence type="ECO:0000256" key="6">
    <source>
        <dbReference type="RuleBase" id="RU365077"/>
    </source>
</evidence>
<dbReference type="RefSeq" id="XP_056077872.1">
    <property type="nucleotide sequence ID" value="XM_056223900.1"/>
</dbReference>
<proteinExistence type="inferred from homology"/>
<evidence type="ECO:0000313" key="8">
    <source>
        <dbReference type="Proteomes" id="UP001161438"/>
    </source>
</evidence>
<evidence type="ECO:0000313" key="7">
    <source>
        <dbReference type="EMBL" id="CAI4034752.1"/>
    </source>
</evidence>
<gene>
    <name evidence="7" type="primary">SMKI11G2020</name>
    <name evidence="7" type="ORF">SMKI_11G2020</name>
</gene>
<dbReference type="PANTHER" id="PTHR10653:SF0">
    <property type="entry name" value="F-ACTIN-CAPPING PROTEIN SUBUNIT ALPHA"/>
    <property type="match status" value="1"/>
</dbReference>
<dbReference type="InterPro" id="IPR037282">
    <property type="entry name" value="CapZ_alpha/beta"/>
</dbReference>
<dbReference type="InterPro" id="IPR017865">
    <property type="entry name" value="F-actin_cap_asu_CS"/>
</dbReference>
<dbReference type="PROSITE" id="PS00748">
    <property type="entry name" value="F_ACTIN_CAPPING_A_1"/>
    <property type="match status" value="1"/>
</dbReference>
<dbReference type="GO" id="GO:0030479">
    <property type="term" value="C:actin cortical patch"/>
    <property type="evidence" value="ECO:0007669"/>
    <property type="project" value="TreeGrafter"/>
</dbReference>
<comment type="subunit">
    <text evidence="6">Heterodimer of an alpha and a beta subunit.</text>
</comment>
<dbReference type="Pfam" id="PF01267">
    <property type="entry name" value="F-actin_cap_A"/>
    <property type="match status" value="1"/>
</dbReference>
<dbReference type="Gene3D" id="3.90.1150.210">
    <property type="entry name" value="F-actin capping protein, beta subunit"/>
    <property type="match status" value="1"/>
</dbReference>
<dbReference type="GeneID" id="80919585"/>
<reference evidence="7" key="1">
    <citation type="submission" date="2022-10" db="EMBL/GenBank/DDBJ databases">
        <authorList>
            <person name="Byrne P K."/>
        </authorList>
    </citation>
    <scope>NUCLEOTIDE SEQUENCE</scope>
    <source>
        <strain evidence="7">IFO1815</strain>
    </source>
</reference>
<protein>
    <recommendedName>
        <fullName evidence="2 6">F-actin-capping protein subunit alpha</fullName>
    </recommendedName>
</protein>
<dbReference type="Proteomes" id="UP001161438">
    <property type="component" value="Chromosome 11"/>
</dbReference>
<dbReference type="PRINTS" id="PR00191">
    <property type="entry name" value="FACTINCAPA"/>
</dbReference>
<evidence type="ECO:0000256" key="5">
    <source>
        <dbReference type="ARBA" id="ARBA00025389"/>
    </source>
</evidence>
<dbReference type="InterPro" id="IPR042489">
    <property type="entry name" value="CapZ_alpha_1"/>
</dbReference>
<comment type="similarity">
    <text evidence="1 6">Belongs to the F-actin-capping protein alpha subunit family.</text>
</comment>
<dbReference type="InterPro" id="IPR042276">
    <property type="entry name" value="CapZ_alpha/beta_2"/>
</dbReference>
<evidence type="ECO:0000256" key="1">
    <source>
        <dbReference type="ARBA" id="ARBA00010479"/>
    </source>
</evidence>